<sequence length="193" mass="21754">MNMRTPDPVYQQIAKCPLLEPEQPPLPPIPPIPQILIHPNANRIVNSSVVQLHFGAVEHPLDTCHGLDAAVLQARNERIGYHWDLPRARRKAPFGPDVEAFALVTLAKQVEIMLTKCGNQLVMRLKRLKRRILCSWSKGAPLNIQGICTSLLVQRPSKLMFWRDLRCTLCGDAPDTLCLLRRLAASLYPPRCC</sequence>
<gene>
    <name evidence="1" type="ORF">EJ02DRAFT_452294</name>
</gene>
<organism evidence="1 2">
    <name type="scientific">Clathrospora elynae</name>
    <dbReference type="NCBI Taxonomy" id="706981"/>
    <lineage>
        <taxon>Eukaryota</taxon>
        <taxon>Fungi</taxon>
        <taxon>Dikarya</taxon>
        <taxon>Ascomycota</taxon>
        <taxon>Pezizomycotina</taxon>
        <taxon>Dothideomycetes</taxon>
        <taxon>Pleosporomycetidae</taxon>
        <taxon>Pleosporales</taxon>
        <taxon>Diademaceae</taxon>
        <taxon>Clathrospora</taxon>
    </lineage>
</organism>
<protein>
    <submittedName>
        <fullName evidence="1">Uncharacterized protein</fullName>
    </submittedName>
</protein>
<evidence type="ECO:0000313" key="2">
    <source>
        <dbReference type="Proteomes" id="UP000800038"/>
    </source>
</evidence>
<dbReference type="EMBL" id="ML976015">
    <property type="protein sequence ID" value="KAF1944692.1"/>
    <property type="molecule type" value="Genomic_DNA"/>
</dbReference>
<name>A0A6A5SYC2_9PLEO</name>
<accession>A0A6A5SYC2</accession>
<keyword evidence="2" id="KW-1185">Reference proteome</keyword>
<reference evidence="1" key="1">
    <citation type="journal article" date="2020" name="Stud. Mycol.">
        <title>101 Dothideomycetes genomes: a test case for predicting lifestyles and emergence of pathogens.</title>
        <authorList>
            <person name="Haridas S."/>
            <person name="Albert R."/>
            <person name="Binder M."/>
            <person name="Bloem J."/>
            <person name="Labutti K."/>
            <person name="Salamov A."/>
            <person name="Andreopoulos B."/>
            <person name="Baker S."/>
            <person name="Barry K."/>
            <person name="Bills G."/>
            <person name="Bluhm B."/>
            <person name="Cannon C."/>
            <person name="Castanera R."/>
            <person name="Culley D."/>
            <person name="Daum C."/>
            <person name="Ezra D."/>
            <person name="Gonzalez J."/>
            <person name="Henrissat B."/>
            <person name="Kuo A."/>
            <person name="Liang C."/>
            <person name="Lipzen A."/>
            <person name="Lutzoni F."/>
            <person name="Magnuson J."/>
            <person name="Mondo S."/>
            <person name="Nolan M."/>
            <person name="Ohm R."/>
            <person name="Pangilinan J."/>
            <person name="Park H.-J."/>
            <person name="Ramirez L."/>
            <person name="Alfaro M."/>
            <person name="Sun H."/>
            <person name="Tritt A."/>
            <person name="Yoshinaga Y."/>
            <person name="Zwiers L.-H."/>
            <person name="Turgeon B."/>
            <person name="Goodwin S."/>
            <person name="Spatafora J."/>
            <person name="Crous P."/>
            <person name="Grigoriev I."/>
        </authorList>
    </citation>
    <scope>NUCLEOTIDE SEQUENCE</scope>
    <source>
        <strain evidence="1">CBS 161.51</strain>
    </source>
</reference>
<dbReference type="Proteomes" id="UP000800038">
    <property type="component" value="Unassembled WGS sequence"/>
</dbReference>
<evidence type="ECO:0000313" key="1">
    <source>
        <dbReference type="EMBL" id="KAF1944692.1"/>
    </source>
</evidence>
<proteinExistence type="predicted"/>
<dbReference type="AlphaFoldDB" id="A0A6A5SYC2"/>